<evidence type="ECO:0008006" key="3">
    <source>
        <dbReference type="Google" id="ProtNLM"/>
    </source>
</evidence>
<gene>
    <name evidence="1" type="ORF">WB403_50575</name>
</gene>
<organism evidence="1 2">
    <name type="scientific">Streptomyces brasiliscabiei</name>
    <dbReference type="NCBI Taxonomy" id="2736302"/>
    <lineage>
        <taxon>Bacteria</taxon>
        <taxon>Bacillati</taxon>
        <taxon>Actinomycetota</taxon>
        <taxon>Actinomycetes</taxon>
        <taxon>Kitasatosporales</taxon>
        <taxon>Streptomycetaceae</taxon>
        <taxon>Streptomyces</taxon>
    </lineage>
</organism>
<proteinExistence type="predicted"/>
<accession>A0ABU8GW10</accession>
<dbReference type="EMBL" id="JBBAYM010000525">
    <property type="protein sequence ID" value="MEI5617358.1"/>
    <property type="molecule type" value="Genomic_DNA"/>
</dbReference>
<name>A0ABU8GW10_9ACTN</name>
<evidence type="ECO:0000313" key="2">
    <source>
        <dbReference type="Proteomes" id="UP001365781"/>
    </source>
</evidence>
<protein>
    <recommendedName>
        <fullName evidence="3">Transposase</fullName>
    </recommendedName>
</protein>
<evidence type="ECO:0000313" key="1">
    <source>
        <dbReference type="EMBL" id="MEI5617358.1"/>
    </source>
</evidence>
<reference evidence="1 2" key="1">
    <citation type="submission" date="2024-03" db="EMBL/GenBank/DDBJ databases">
        <title>First Report of Pectobacterium brasiliscabiei causing potato scab in china.</title>
        <authorList>
            <person name="Handique U."/>
        </authorList>
    </citation>
    <scope>NUCLEOTIDE SEQUENCE [LARGE SCALE GENOMIC DNA]</scope>
    <source>
        <strain evidence="1 2">ZRIMU1503</strain>
    </source>
</reference>
<sequence>MIASEQRKKWQRSLGNQFPLLADLLGQWAGDRHGQAVGLFDTLQLPLEELHWGYLWLDLC</sequence>
<feature type="non-terminal residue" evidence="1">
    <location>
        <position position="60"/>
    </location>
</feature>
<keyword evidence="2" id="KW-1185">Reference proteome</keyword>
<dbReference type="Proteomes" id="UP001365781">
    <property type="component" value="Unassembled WGS sequence"/>
</dbReference>
<comment type="caution">
    <text evidence="1">The sequence shown here is derived from an EMBL/GenBank/DDBJ whole genome shotgun (WGS) entry which is preliminary data.</text>
</comment>